<protein>
    <submittedName>
        <fullName evidence="1">Uncharacterized protein</fullName>
    </submittedName>
</protein>
<dbReference type="Proteomes" id="UP000183454">
    <property type="component" value="Unassembled WGS sequence"/>
</dbReference>
<evidence type="ECO:0000313" key="1">
    <source>
        <dbReference type="EMBL" id="SDX20876.1"/>
    </source>
</evidence>
<dbReference type="AlphaFoldDB" id="A0A1H2ZU70"/>
<name>A0A1H2ZU70_9PROT</name>
<proteinExistence type="predicted"/>
<organism evidence="1 2">
    <name type="scientific">Nitrosomonas communis</name>
    <dbReference type="NCBI Taxonomy" id="44574"/>
    <lineage>
        <taxon>Bacteria</taxon>
        <taxon>Pseudomonadati</taxon>
        <taxon>Pseudomonadota</taxon>
        <taxon>Betaproteobacteria</taxon>
        <taxon>Nitrosomonadales</taxon>
        <taxon>Nitrosomonadaceae</taxon>
        <taxon>Nitrosomonas</taxon>
    </lineage>
</organism>
<sequence>MYEVAKKMKEAMDNSIPIELMPGKWHLPYITFDEWSGMSNESAIKCSTARIARVSYNNHDGSDPIIPNDIQLHDELISDVHMSPTEHPATPMNFVKDNYELSWEKGITHMDRNGHFWSGNLRGWIQYRQLLECENQLGIKAEAAV</sequence>
<evidence type="ECO:0000313" key="2">
    <source>
        <dbReference type="Proteomes" id="UP000183454"/>
    </source>
</evidence>
<accession>A0A1H2ZU70</accession>
<gene>
    <name evidence="1" type="ORF">SAMN05421882_10932</name>
</gene>
<reference evidence="1 2" key="1">
    <citation type="submission" date="2016-10" db="EMBL/GenBank/DDBJ databases">
        <authorList>
            <person name="de Groot N.N."/>
        </authorList>
    </citation>
    <scope>NUCLEOTIDE SEQUENCE [LARGE SCALE GENOMIC DNA]</scope>
    <source>
        <strain evidence="1 2">Nm110</strain>
    </source>
</reference>
<dbReference type="EMBL" id="FNNH01000093">
    <property type="protein sequence ID" value="SDX20876.1"/>
    <property type="molecule type" value="Genomic_DNA"/>
</dbReference>